<evidence type="ECO:0000313" key="2">
    <source>
        <dbReference type="Proteomes" id="UP001179842"/>
    </source>
</evidence>
<evidence type="ECO:0000313" key="1">
    <source>
        <dbReference type="EMBL" id="WGI36510.1"/>
    </source>
</evidence>
<protein>
    <submittedName>
        <fullName evidence="1">Uncharacterized protein</fullName>
    </submittedName>
</protein>
<reference evidence="1" key="1">
    <citation type="submission" date="2023-04" db="EMBL/GenBank/DDBJ databases">
        <title>Completed genome of Mycoplasma lagogenitalium type strain 12MS.</title>
        <authorList>
            <person name="Spergser J."/>
        </authorList>
    </citation>
    <scope>NUCLEOTIDE SEQUENCE</scope>
    <source>
        <strain evidence="1">12MS</strain>
    </source>
</reference>
<dbReference type="RefSeq" id="WP_280101811.1">
    <property type="nucleotide sequence ID" value="NZ_CP122979.1"/>
</dbReference>
<name>A0ABY8LUV7_9BACT</name>
<proteinExistence type="predicted"/>
<dbReference type="Proteomes" id="UP001179842">
    <property type="component" value="Chromosome"/>
</dbReference>
<dbReference type="EMBL" id="CP122979">
    <property type="protein sequence ID" value="WGI36510.1"/>
    <property type="molecule type" value="Genomic_DNA"/>
</dbReference>
<sequence length="75" mass="8925">MSDKEQEVFQNFITYIDNHHLPSFSNWKTDNLPAIKSVSEFENSFDLPTLNFLNRFLIVKKNLLKFKTFINKQSI</sequence>
<keyword evidence="2" id="KW-1185">Reference proteome</keyword>
<organism evidence="1 2">
    <name type="scientific">Mesomycoplasma lagogenitalium</name>
    <dbReference type="NCBI Taxonomy" id="171286"/>
    <lineage>
        <taxon>Bacteria</taxon>
        <taxon>Bacillati</taxon>
        <taxon>Mycoplasmatota</taxon>
        <taxon>Mycoplasmoidales</taxon>
        <taxon>Metamycoplasmataceae</taxon>
        <taxon>Mesomycoplasma</taxon>
    </lineage>
</organism>
<gene>
    <name evidence="1" type="ORF">QEG99_03530</name>
</gene>
<accession>A0ABY8LUV7</accession>